<dbReference type="EMBL" id="JAOPKB010000022">
    <property type="protein sequence ID" value="MCU4975675.1"/>
    <property type="molecule type" value="Genomic_DNA"/>
</dbReference>
<dbReference type="InterPro" id="IPR001763">
    <property type="entry name" value="Rhodanese-like_dom"/>
</dbReference>
<dbReference type="Pfam" id="PF03460">
    <property type="entry name" value="NIR_SIR_ferr"/>
    <property type="match status" value="3"/>
</dbReference>
<protein>
    <submittedName>
        <fullName evidence="10">Rhodanese-like domain-containing protein</fullName>
    </submittedName>
</protein>
<proteinExistence type="inferred from homology"/>
<dbReference type="InterPro" id="IPR005117">
    <property type="entry name" value="NiRdtase/SiRdtase_haem-b_fer"/>
</dbReference>
<dbReference type="SUPFAM" id="SSF56014">
    <property type="entry name" value="Nitrite and sulphite reductase 4Fe-4S domain-like"/>
    <property type="match status" value="2"/>
</dbReference>
<dbReference type="Proteomes" id="UP001320972">
    <property type="component" value="Unassembled WGS sequence"/>
</dbReference>
<feature type="region of interest" description="Disordered" evidence="8">
    <location>
        <begin position="794"/>
        <end position="820"/>
    </location>
</feature>
<evidence type="ECO:0000256" key="5">
    <source>
        <dbReference type="ARBA" id="ARBA00023002"/>
    </source>
</evidence>
<comment type="caution">
    <text evidence="10">The sequence shown here is derived from an EMBL/GenBank/DDBJ whole genome shotgun (WGS) entry which is preliminary data.</text>
</comment>
<evidence type="ECO:0000256" key="6">
    <source>
        <dbReference type="ARBA" id="ARBA00023004"/>
    </source>
</evidence>
<dbReference type="Pfam" id="PF01077">
    <property type="entry name" value="NIR_SIR"/>
    <property type="match status" value="1"/>
</dbReference>
<dbReference type="Gene3D" id="3.40.250.10">
    <property type="entry name" value="Rhodanese-like domain"/>
    <property type="match status" value="2"/>
</dbReference>
<evidence type="ECO:0000256" key="8">
    <source>
        <dbReference type="SAM" id="MobiDB-lite"/>
    </source>
</evidence>
<evidence type="ECO:0000256" key="4">
    <source>
        <dbReference type="ARBA" id="ARBA00022723"/>
    </source>
</evidence>
<gene>
    <name evidence="10" type="ORF">OB955_23595</name>
</gene>
<dbReference type="Gene3D" id="3.90.480.20">
    <property type="match status" value="1"/>
</dbReference>
<accession>A0ABT2QL68</accession>
<dbReference type="PANTHER" id="PTHR32439:SF0">
    <property type="entry name" value="FERREDOXIN--NITRITE REDUCTASE, CHLOROPLASTIC"/>
    <property type="match status" value="1"/>
</dbReference>
<evidence type="ECO:0000256" key="7">
    <source>
        <dbReference type="ARBA" id="ARBA00023014"/>
    </source>
</evidence>
<keyword evidence="3" id="KW-0349">Heme</keyword>
<comment type="similarity">
    <text evidence="1">Belongs to the nitrite and sulfite reductase 4Fe-4S domain family.</text>
</comment>
<sequence length="820" mass="90133">MGRPDLSVVSPCWLSENRETVTVVDVRDPRAYTDRGHVPGAVNVPAERFRDPSSVAAGKLPEPEAFAEELAAAGIDPDDTIVAYGDEGGPLAARLLLTAVTYGHRGDLFLLDGGIDAWRDSGSLSTEKPPLESATYDADRPPADDSPLVDREEVEAAVDSESVVVDTRTRAEHDQSHVPSAVQLDWEDLLDEDRRLKPRAELEDLLESRGITPDRRTVLYCNTARRLSHTYVVLNHLGYDDVAYYEGSLTDWLRADSPDWDPLELQAQVRAYADRGFDALVADLGEDVLGRLKLAGLYHQKQRGFFMLRTKVPGGELTAEQARVIGGVADEFARAPDDHGGESQNPIFGDGYLDLTTRQDVQMHWIRLEDIPEIWDRYEAVGLTTLQACGNSVRNVVSCPAAGIDANETIDVRPQVTDVTQRFLGDRVYGNLPRKLKVSITGCHENCARAQINDLGFTPAVKDGRDGFAVHVGGGLSDGPRMASDLELFVEPDQVSELVAATAEVFKNHGSYLDTAVNRLRYLVEEWGVERFREELERALSSEFEFESGSASDFEFEPAGESLTTDYRGDHVGVHEQDDGRFYVGLAVPVGRMAGSEFATFADHAETYGDGELRLTPNQNLLVPHVAESDLEAFRSESILERYSPDPGPFTRGVVTCTGSEFCSYGVIETKNRAIRWARQLDEWAADRGLDEDHDAIRLHMSGCSASCAQPQIADIGLRGEVYRDDSRTTEAVDVGLGGDLGAGEFVDWVAGKVPLETIPAAVERLVLAYDASRRPDESVTDWTDRIPDHELRGILSGATGPEEVATGRETETETELEVR</sequence>
<dbReference type="PROSITE" id="PS00365">
    <property type="entry name" value="NIR_SIR"/>
    <property type="match status" value="2"/>
</dbReference>
<dbReference type="InterPro" id="IPR006066">
    <property type="entry name" value="NO2/SO3_Rdtase_FeS/sirohaem_BS"/>
</dbReference>
<evidence type="ECO:0000259" key="9">
    <source>
        <dbReference type="PROSITE" id="PS50206"/>
    </source>
</evidence>
<dbReference type="InterPro" id="IPR006067">
    <property type="entry name" value="NO2/SO3_Rdtase_4Fe4S_dom"/>
</dbReference>
<keyword evidence="5" id="KW-0560">Oxidoreductase</keyword>
<dbReference type="RefSeq" id="WP_425494432.1">
    <property type="nucleotide sequence ID" value="NZ_JAOPKB010000022.1"/>
</dbReference>
<feature type="domain" description="Rhodanese" evidence="9">
    <location>
        <begin position="17"/>
        <end position="127"/>
    </location>
</feature>
<dbReference type="PRINTS" id="PR00397">
    <property type="entry name" value="SIROHAEM"/>
</dbReference>
<evidence type="ECO:0000313" key="10">
    <source>
        <dbReference type="EMBL" id="MCU4975675.1"/>
    </source>
</evidence>
<feature type="compositionally biased region" description="Basic and acidic residues" evidence="8">
    <location>
        <begin position="806"/>
        <end position="820"/>
    </location>
</feature>
<keyword evidence="4" id="KW-0479">Metal-binding</keyword>
<dbReference type="Pfam" id="PF00581">
    <property type="entry name" value="Rhodanese"/>
    <property type="match status" value="2"/>
</dbReference>
<dbReference type="CDD" id="cd01449">
    <property type="entry name" value="TST_Repeat_2"/>
    <property type="match status" value="1"/>
</dbReference>
<evidence type="ECO:0000256" key="1">
    <source>
        <dbReference type="ARBA" id="ARBA00010429"/>
    </source>
</evidence>
<feature type="domain" description="Rhodanese" evidence="9">
    <location>
        <begin position="158"/>
        <end position="261"/>
    </location>
</feature>
<keyword evidence="11" id="KW-1185">Reference proteome</keyword>
<feature type="compositionally biased region" description="Basic and acidic residues" evidence="8">
    <location>
        <begin position="137"/>
        <end position="148"/>
    </location>
</feature>
<dbReference type="PANTHER" id="PTHR32439">
    <property type="entry name" value="FERREDOXIN--NITRITE REDUCTASE, CHLOROPLASTIC"/>
    <property type="match status" value="1"/>
</dbReference>
<keyword evidence="7" id="KW-0411">Iron-sulfur</keyword>
<dbReference type="SUPFAM" id="SSF52821">
    <property type="entry name" value="Rhodanese/Cell cycle control phosphatase"/>
    <property type="match status" value="2"/>
</dbReference>
<organism evidence="10 11">
    <name type="scientific">Natronoglomus mannanivorans</name>
    <dbReference type="NCBI Taxonomy" id="2979990"/>
    <lineage>
        <taxon>Archaea</taxon>
        <taxon>Methanobacteriati</taxon>
        <taxon>Methanobacteriota</taxon>
        <taxon>Stenosarchaea group</taxon>
        <taxon>Halobacteria</taxon>
        <taxon>Halobacteriales</taxon>
        <taxon>Natrialbaceae</taxon>
        <taxon>Natronoglomus</taxon>
    </lineage>
</organism>
<dbReference type="PROSITE" id="PS50206">
    <property type="entry name" value="RHODANESE_3"/>
    <property type="match status" value="2"/>
</dbReference>
<name>A0ABT2QL68_9EURY</name>
<dbReference type="Gene3D" id="3.30.413.10">
    <property type="entry name" value="Sulfite Reductase Hemoprotein, domain 1"/>
    <property type="match status" value="2"/>
</dbReference>
<dbReference type="SMART" id="SM00450">
    <property type="entry name" value="RHOD"/>
    <property type="match status" value="2"/>
</dbReference>
<evidence type="ECO:0000313" key="11">
    <source>
        <dbReference type="Proteomes" id="UP001320972"/>
    </source>
</evidence>
<reference evidence="10 11" key="1">
    <citation type="submission" date="2022-09" db="EMBL/GenBank/DDBJ databases">
        <title>Enrichment on poylsaccharides allowed isolation of novel metabolic and taxonomic groups of Haloarchaea.</title>
        <authorList>
            <person name="Sorokin D.Y."/>
            <person name="Elcheninov A.G."/>
            <person name="Khizhniak T.V."/>
            <person name="Kolganova T.V."/>
            <person name="Kublanov I.V."/>
        </authorList>
    </citation>
    <scope>NUCLEOTIDE SEQUENCE [LARGE SCALE GENOMIC DNA]</scope>
    <source>
        <strain evidence="10 11">AArc-m2/3/4</strain>
    </source>
</reference>
<dbReference type="InterPro" id="IPR051329">
    <property type="entry name" value="NIR_SIR_4Fe-4S"/>
</dbReference>
<keyword evidence="6" id="KW-0408">Iron</keyword>
<keyword evidence="2" id="KW-0004">4Fe-4S</keyword>
<evidence type="ECO:0000256" key="3">
    <source>
        <dbReference type="ARBA" id="ARBA00022617"/>
    </source>
</evidence>
<dbReference type="InterPro" id="IPR036873">
    <property type="entry name" value="Rhodanese-like_dom_sf"/>
</dbReference>
<dbReference type="InterPro" id="IPR045854">
    <property type="entry name" value="NO2/SO3_Rdtase_4Fe4S_sf"/>
</dbReference>
<dbReference type="InterPro" id="IPR036136">
    <property type="entry name" value="Nit/Sulf_reduc_fer-like_dom_sf"/>
</dbReference>
<dbReference type="SUPFAM" id="SSF55124">
    <property type="entry name" value="Nitrite/Sulfite reductase N-terminal domain-like"/>
    <property type="match status" value="2"/>
</dbReference>
<feature type="region of interest" description="Disordered" evidence="8">
    <location>
        <begin position="122"/>
        <end position="148"/>
    </location>
</feature>
<evidence type="ECO:0000256" key="2">
    <source>
        <dbReference type="ARBA" id="ARBA00022485"/>
    </source>
</evidence>